<dbReference type="Gramene" id="TKV98077">
    <property type="protein sequence ID" value="TKV98077"/>
    <property type="gene ID" value="SEVIR_9G536900v2"/>
</dbReference>
<accession>A0A4U6T887</accession>
<organism evidence="2 3">
    <name type="scientific">Setaria viridis</name>
    <name type="common">Green bristlegrass</name>
    <name type="synonym">Setaria italica subsp. viridis</name>
    <dbReference type="NCBI Taxonomy" id="4556"/>
    <lineage>
        <taxon>Eukaryota</taxon>
        <taxon>Viridiplantae</taxon>
        <taxon>Streptophyta</taxon>
        <taxon>Embryophyta</taxon>
        <taxon>Tracheophyta</taxon>
        <taxon>Spermatophyta</taxon>
        <taxon>Magnoliopsida</taxon>
        <taxon>Liliopsida</taxon>
        <taxon>Poales</taxon>
        <taxon>Poaceae</taxon>
        <taxon>PACMAD clade</taxon>
        <taxon>Panicoideae</taxon>
        <taxon>Panicodae</taxon>
        <taxon>Paniceae</taxon>
        <taxon>Cenchrinae</taxon>
        <taxon>Setaria</taxon>
    </lineage>
</organism>
<proteinExistence type="predicted"/>
<sequence length="144" mass="15900">MRAAGGLARPVLPRVPASASAPQWGPCHPPLLGGLLLVAGSASTWLAMWRRLDCSCRRVVLLPMPLFVRLPSLSVLGHQVSAWWWWWWLSTLLWEILLLCLPRITLTIVILVACIGLLSSGFAAPVALDDAFSEWMLCRSVYAL</sequence>
<feature type="transmembrane region" description="Helical" evidence="1">
    <location>
        <begin position="83"/>
        <end position="101"/>
    </location>
</feature>
<gene>
    <name evidence="2" type="ORF">SEVIR_9G536900v2</name>
</gene>
<name>A0A4U6T887_SETVI</name>
<keyword evidence="3" id="KW-1185">Reference proteome</keyword>
<protein>
    <submittedName>
        <fullName evidence="2">Uncharacterized protein</fullName>
    </submittedName>
</protein>
<keyword evidence="1" id="KW-1133">Transmembrane helix</keyword>
<evidence type="ECO:0000313" key="3">
    <source>
        <dbReference type="Proteomes" id="UP000298652"/>
    </source>
</evidence>
<keyword evidence="1" id="KW-0472">Membrane</keyword>
<evidence type="ECO:0000313" key="2">
    <source>
        <dbReference type="EMBL" id="TKV98077.1"/>
    </source>
</evidence>
<dbReference type="AlphaFoldDB" id="A0A4U6T887"/>
<feature type="transmembrane region" description="Helical" evidence="1">
    <location>
        <begin position="108"/>
        <end position="128"/>
    </location>
</feature>
<keyword evidence="1" id="KW-0812">Transmembrane</keyword>
<feature type="transmembrane region" description="Helical" evidence="1">
    <location>
        <begin position="59"/>
        <end position="77"/>
    </location>
</feature>
<evidence type="ECO:0000256" key="1">
    <source>
        <dbReference type="SAM" id="Phobius"/>
    </source>
</evidence>
<dbReference type="EMBL" id="CM016560">
    <property type="protein sequence ID" value="TKV98077.1"/>
    <property type="molecule type" value="Genomic_DNA"/>
</dbReference>
<reference evidence="2" key="1">
    <citation type="submission" date="2019-03" db="EMBL/GenBank/DDBJ databases">
        <title>WGS assembly of Setaria viridis.</title>
        <authorList>
            <person name="Huang P."/>
            <person name="Jenkins J."/>
            <person name="Grimwood J."/>
            <person name="Barry K."/>
            <person name="Healey A."/>
            <person name="Mamidi S."/>
            <person name="Sreedasyam A."/>
            <person name="Shu S."/>
            <person name="Feldman M."/>
            <person name="Wu J."/>
            <person name="Yu Y."/>
            <person name="Chen C."/>
            <person name="Johnson J."/>
            <person name="Rokhsar D."/>
            <person name="Baxter I."/>
            <person name="Schmutz J."/>
            <person name="Brutnell T."/>
            <person name="Kellogg E."/>
        </authorList>
    </citation>
    <scope>NUCLEOTIDE SEQUENCE [LARGE SCALE GENOMIC DNA]</scope>
</reference>
<dbReference type="Proteomes" id="UP000298652">
    <property type="component" value="Chromosome 9"/>
</dbReference>